<keyword evidence="2" id="KW-1185">Reference proteome</keyword>
<reference evidence="1 2" key="1">
    <citation type="submission" date="2024-11" db="EMBL/GenBank/DDBJ databases">
        <title>Chromosome-level genome assembly of the freshwater bivalve Anodonta woodiana.</title>
        <authorList>
            <person name="Chen X."/>
        </authorList>
    </citation>
    <scope>NUCLEOTIDE SEQUENCE [LARGE SCALE GENOMIC DNA]</scope>
    <source>
        <strain evidence="1">MN2024</strain>
        <tissue evidence="1">Gills</tissue>
    </source>
</reference>
<evidence type="ECO:0000313" key="2">
    <source>
        <dbReference type="Proteomes" id="UP001634394"/>
    </source>
</evidence>
<dbReference type="EMBL" id="JBJQND010000016">
    <property type="protein sequence ID" value="KAL3848223.1"/>
    <property type="molecule type" value="Genomic_DNA"/>
</dbReference>
<accession>A0ABD3UJD5</accession>
<name>A0ABD3UJD5_SINWO</name>
<evidence type="ECO:0008006" key="3">
    <source>
        <dbReference type="Google" id="ProtNLM"/>
    </source>
</evidence>
<dbReference type="Proteomes" id="UP001634394">
    <property type="component" value="Unassembled WGS sequence"/>
</dbReference>
<organism evidence="1 2">
    <name type="scientific">Sinanodonta woodiana</name>
    <name type="common">Chinese pond mussel</name>
    <name type="synonym">Anodonta woodiana</name>
    <dbReference type="NCBI Taxonomy" id="1069815"/>
    <lineage>
        <taxon>Eukaryota</taxon>
        <taxon>Metazoa</taxon>
        <taxon>Spiralia</taxon>
        <taxon>Lophotrochozoa</taxon>
        <taxon>Mollusca</taxon>
        <taxon>Bivalvia</taxon>
        <taxon>Autobranchia</taxon>
        <taxon>Heteroconchia</taxon>
        <taxon>Palaeoheterodonta</taxon>
        <taxon>Unionida</taxon>
        <taxon>Unionoidea</taxon>
        <taxon>Unionidae</taxon>
        <taxon>Unioninae</taxon>
        <taxon>Sinanodonta</taxon>
    </lineage>
</organism>
<proteinExistence type="predicted"/>
<evidence type="ECO:0000313" key="1">
    <source>
        <dbReference type="EMBL" id="KAL3848223.1"/>
    </source>
</evidence>
<sequence>MFHCGLKYVHDKVVSLKCFCSNRKLQDHIDKGFFFFFCTSDWMEDEDVYTVVAVMALEERSGRGDDVTRAEEPMFENKKAMKALFSMMMFSVHMKTESDVA</sequence>
<protein>
    <recommendedName>
        <fullName evidence="3">Protein kinase domain-containing protein</fullName>
    </recommendedName>
</protein>
<gene>
    <name evidence="1" type="ORF">ACJMK2_019096</name>
</gene>
<dbReference type="AlphaFoldDB" id="A0ABD3UJD5"/>
<comment type="caution">
    <text evidence="1">The sequence shown here is derived from an EMBL/GenBank/DDBJ whole genome shotgun (WGS) entry which is preliminary data.</text>
</comment>